<dbReference type="PANTHER" id="PTHR44329:SF304">
    <property type="entry name" value="MITOGEN-ACTIVATED PROTEIN KINASE KINASE KINASE 13-LIKE ISOFORM X1"/>
    <property type="match status" value="1"/>
</dbReference>
<dbReference type="InterPro" id="IPR000719">
    <property type="entry name" value="Prot_kinase_dom"/>
</dbReference>
<name>A0AAU9XZ06_9CNID</name>
<evidence type="ECO:0000313" key="14">
    <source>
        <dbReference type="Proteomes" id="UP001159428"/>
    </source>
</evidence>
<evidence type="ECO:0000256" key="3">
    <source>
        <dbReference type="ARBA" id="ARBA00022527"/>
    </source>
</evidence>
<evidence type="ECO:0000256" key="4">
    <source>
        <dbReference type="ARBA" id="ARBA00022679"/>
    </source>
</evidence>
<dbReference type="Gene3D" id="1.10.510.10">
    <property type="entry name" value="Transferase(Phosphotransferase) domain 1"/>
    <property type="match status" value="1"/>
</dbReference>
<dbReference type="PROSITE" id="PS50011">
    <property type="entry name" value="PROTEIN_KINASE_DOM"/>
    <property type="match status" value="1"/>
</dbReference>
<dbReference type="EMBL" id="CALNXJ010000080">
    <property type="protein sequence ID" value="CAH3161606.1"/>
    <property type="molecule type" value="Genomic_DNA"/>
</dbReference>
<protein>
    <recommendedName>
        <fullName evidence="2">mitogen-activated protein kinase kinase kinase</fullName>
        <ecNumber evidence="2">2.7.11.25</ecNumber>
    </recommendedName>
</protein>
<keyword evidence="6" id="KW-0418">Kinase</keyword>
<feature type="compositionally biased region" description="Low complexity" evidence="11">
    <location>
        <begin position="615"/>
        <end position="625"/>
    </location>
</feature>
<keyword evidence="3" id="KW-0723">Serine/threonine-protein kinase</keyword>
<dbReference type="Gene3D" id="3.30.200.20">
    <property type="entry name" value="Phosphorylase Kinase, domain 1"/>
    <property type="match status" value="1"/>
</dbReference>
<feature type="compositionally biased region" description="Low complexity" evidence="11">
    <location>
        <begin position="473"/>
        <end position="487"/>
    </location>
</feature>
<dbReference type="AlphaFoldDB" id="A0AAU9XZ06"/>
<keyword evidence="5" id="KW-0547">Nucleotide-binding</keyword>
<feature type="region of interest" description="Disordered" evidence="11">
    <location>
        <begin position="462"/>
        <end position="554"/>
    </location>
</feature>
<dbReference type="PRINTS" id="PR00109">
    <property type="entry name" value="TYRKINASE"/>
</dbReference>
<dbReference type="SMART" id="SM00220">
    <property type="entry name" value="S_TKc"/>
    <property type="match status" value="1"/>
</dbReference>
<evidence type="ECO:0000256" key="8">
    <source>
        <dbReference type="ARBA" id="ARBA00047559"/>
    </source>
</evidence>
<feature type="compositionally biased region" description="Polar residues" evidence="11">
    <location>
        <begin position="39"/>
        <end position="54"/>
    </location>
</feature>
<feature type="domain" description="Protein kinase" evidence="12">
    <location>
        <begin position="93"/>
        <end position="334"/>
    </location>
</feature>
<dbReference type="GO" id="GO:0005524">
    <property type="term" value="F:ATP binding"/>
    <property type="evidence" value="ECO:0007669"/>
    <property type="project" value="UniProtKB-KW"/>
</dbReference>
<dbReference type="Proteomes" id="UP001159428">
    <property type="component" value="Unassembled WGS sequence"/>
</dbReference>
<keyword evidence="4" id="KW-0808">Transferase</keyword>
<feature type="region of interest" description="Disordered" evidence="11">
    <location>
        <begin position="15"/>
        <end position="54"/>
    </location>
</feature>
<evidence type="ECO:0000256" key="5">
    <source>
        <dbReference type="ARBA" id="ARBA00022741"/>
    </source>
</evidence>
<dbReference type="InterPro" id="IPR051681">
    <property type="entry name" value="Ser/Thr_Kinases-Pseudokinases"/>
</dbReference>
<comment type="caution">
    <text evidence="13">The sequence shown here is derived from an EMBL/GenBank/DDBJ whole genome shotgun (WGS) entry which is preliminary data.</text>
</comment>
<keyword evidence="7" id="KW-0067">ATP-binding</keyword>
<dbReference type="PANTHER" id="PTHR44329">
    <property type="entry name" value="SERINE/THREONINE-PROTEIN KINASE TNNI3K-RELATED"/>
    <property type="match status" value="1"/>
</dbReference>
<evidence type="ECO:0000256" key="2">
    <source>
        <dbReference type="ARBA" id="ARBA00012406"/>
    </source>
</evidence>
<dbReference type="EC" id="2.7.11.25" evidence="2"/>
<dbReference type="GO" id="GO:0004709">
    <property type="term" value="F:MAP kinase kinase kinase activity"/>
    <property type="evidence" value="ECO:0007669"/>
    <property type="project" value="UniProtKB-EC"/>
</dbReference>
<evidence type="ECO:0000259" key="12">
    <source>
        <dbReference type="PROSITE" id="PS50011"/>
    </source>
</evidence>
<dbReference type="InterPro" id="IPR001245">
    <property type="entry name" value="Ser-Thr/Tyr_kinase_cat_dom"/>
</dbReference>
<keyword evidence="10" id="KW-0175">Coiled coil</keyword>
<comment type="catalytic activity">
    <reaction evidence="9">
        <text>L-seryl-[protein] + ATP = O-phospho-L-seryl-[protein] + ADP + H(+)</text>
        <dbReference type="Rhea" id="RHEA:17989"/>
        <dbReference type="Rhea" id="RHEA-COMP:9863"/>
        <dbReference type="Rhea" id="RHEA-COMP:11604"/>
        <dbReference type="ChEBI" id="CHEBI:15378"/>
        <dbReference type="ChEBI" id="CHEBI:29999"/>
        <dbReference type="ChEBI" id="CHEBI:30616"/>
        <dbReference type="ChEBI" id="CHEBI:83421"/>
        <dbReference type="ChEBI" id="CHEBI:456216"/>
        <dbReference type="EC" id="2.7.11.25"/>
    </reaction>
</comment>
<dbReference type="CDD" id="cd14059">
    <property type="entry name" value="STKc_MAP3K12_13"/>
    <property type="match status" value="1"/>
</dbReference>
<proteinExistence type="inferred from homology"/>
<dbReference type="GO" id="GO:0005737">
    <property type="term" value="C:cytoplasm"/>
    <property type="evidence" value="ECO:0007669"/>
    <property type="project" value="TreeGrafter"/>
</dbReference>
<dbReference type="InterPro" id="IPR011009">
    <property type="entry name" value="Kinase-like_dom_sf"/>
</dbReference>
<dbReference type="Pfam" id="PF07714">
    <property type="entry name" value="PK_Tyr_Ser-Thr"/>
    <property type="match status" value="1"/>
</dbReference>
<evidence type="ECO:0000256" key="11">
    <source>
        <dbReference type="SAM" id="MobiDB-lite"/>
    </source>
</evidence>
<evidence type="ECO:0000256" key="9">
    <source>
        <dbReference type="ARBA" id="ARBA00048329"/>
    </source>
</evidence>
<feature type="region of interest" description="Disordered" evidence="11">
    <location>
        <begin position="611"/>
        <end position="633"/>
    </location>
</feature>
<evidence type="ECO:0000256" key="7">
    <source>
        <dbReference type="ARBA" id="ARBA00022840"/>
    </source>
</evidence>
<dbReference type="SUPFAM" id="SSF56112">
    <property type="entry name" value="Protein kinase-like (PK-like)"/>
    <property type="match status" value="1"/>
</dbReference>
<evidence type="ECO:0000256" key="6">
    <source>
        <dbReference type="ARBA" id="ARBA00022777"/>
    </source>
</evidence>
<evidence type="ECO:0000256" key="1">
    <source>
        <dbReference type="ARBA" id="ARBA00006529"/>
    </source>
</evidence>
<organism evidence="13 14">
    <name type="scientific">Pocillopora meandrina</name>
    <dbReference type="NCBI Taxonomy" id="46732"/>
    <lineage>
        <taxon>Eukaryota</taxon>
        <taxon>Metazoa</taxon>
        <taxon>Cnidaria</taxon>
        <taxon>Anthozoa</taxon>
        <taxon>Hexacorallia</taxon>
        <taxon>Scleractinia</taxon>
        <taxon>Astrocoeniina</taxon>
        <taxon>Pocilloporidae</taxon>
        <taxon>Pocillopora</taxon>
    </lineage>
</organism>
<feature type="coiled-coil region" evidence="10">
    <location>
        <begin position="401"/>
        <end position="435"/>
    </location>
</feature>
<comment type="catalytic activity">
    <reaction evidence="8">
        <text>L-threonyl-[protein] + ATP = O-phospho-L-threonyl-[protein] + ADP + H(+)</text>
        <dbReference type="Rhea" id="RHEA:46608"/>
        <dbReference type="Rhea" id="RHEA-COMP:11060"/>
        <dbReference type="Rhea" id="RHEA-COMP:11605"/>
        <dbReference type="ChEBI" id="CHEBI:15378"/>
        <dbReference type="ChEBI" id="CHEBI:30013"/>
        <dbReference type="ChEBI" id="CHEBI:30616"/>
        <dbReference type="ChEBI" id="CHEBI:61977"/>
        <dbReference type="ChEBI" id="CHEBI:456216"/>
        <dbReference type="EC" id="2.7.11.25"/>
    </reaction>
</comment>
<keyword evidence="14" id="KW-1185">Reference proteome</keyword>
<evidence type="ECO:0000313" key="13">
    <source>
        <dbReference type="EMBL" id="CAH3161606.1"/>
    </source>
</evidence>
<evidence type="ECO:0000256" key="10">
    <source>
        <dbReference type="SAM" id="Coils"/>
    </source>
</evidence>
<dbReference type="FunFam" id="1.10.510.10:FF:000087">
    <property type="entry name" value="Mitogen-activated protein kinase kinase kinase 12"/>
    <property type="match status" value="1"/>
</dbReference>
<reference evidence="13 14" key="1">
    <citation type="submission" date="2022-05" db="EMBL/GenBank/DDBJ databases">
        <authorList>
            <consortium name="Genoscope - CEA"/>
            <person name="William W."/>
        </authorList>
    </citation>
    <scope>NUCLEOTIDE SEQUENCE [LARGE SCALE GENOMIC DNA]</scope>
</reference>
<dbReference type="PROSITE" id="PS00108">
    <property type="entry name" value="PROTEIN_KINASE_ST"/>
    <property type="match status" value="1"/>
</dbReference>
<dbReference type="InterPro" id="IPR008271">
    <property type="entry name" value="Ser/Thr_kinase_AS"/>
</dbReference>
<gene>
    <name evidence="13" type="ORF">PMEA_00033856</name>
</gene>
<feature type="compositionally biased region" description="Basic residues" evidence="11">
    <location>
        <begin position="509"/>
        <end position="526"/>
    </location>
</feature>
<accession>A0AAU9XZ06</accession>
<comment type="similarity">
    <text evidence="1">Belongs to the protein kinase superfamily. STE Ser/Thr protein kinase family. MAP kinase kinase kinase subfamily.</text>
</comment>
<sequence>MNVKTEDFTITRIDSLDQNSGLSPGGKSVGDFLPKSESDQSQASPNKDHPSNSPSLAGLLQRLLGCLKPVWMILGKASKERKSDSWVIPFDEIGELEWLGSGAQGAVFLGLYAGQQVAVKKVRREADTDIKHLRNINHPNIVKFRGICNQAPVHCIVMEFCPNGQLYEVLRNGRQITPSLLVKWSKQIADGMHYLHVHKIIHRDLKSPNVLVGADDLLKISDFGTCKEFSEKSAKMTFAGTVAWMAPEVIRNEPCSEKVDVWSFGVLLWELLTGEMPYRDVDSSAVIWGVGSNSLHLPVPTTCPEGFKLLMKLCWNSKPKNRPSFQQVLLHVDIAAGDVIKTPQEFYLNRQITWRGEIKEQFEKMKNRSSVHMQNLQQLQKLDEELIRRRKEELRHAQDIRVHYEQKLERANSLYKELNECMQHLEAREKELLRRERQFRVLNIRKRQMKVELKGRTSDVEKGELDQLVTRLPSSSCPNTSSSSSSPTEHDCWPQEADSDEQQTQSYFKKIKRSRGCLNKSKRRRSPGTPRALTQNIKDLMSPEGPNKGHKKGPCCQGRIEGTSWGNTDESPGSCSDIDNNLATLSHSCSDCPYTPGSPVINVTGRIAKRRKRWNSNSESSSESNHLSPRKCSADEISDLEPEFIPKLTNDSMELTEDEQFTNVILQFSESCLDEEVSFNLHRICRPR</sequence>